<dbReference type="EMBL" id="AP026560">
    <property type="protein sequence ID" value="BDP40774.1"/>
    <property type="molecule type" value="Genomic_DNA"/>
</dbReference>
<evidence type="ECO:0000313" key="2">
    <source>
        <dbReference type="EMBL" id="BDP40774.1"/>
    </source>
</evidence>
<name>A0ABM8AAI9_9DEIO</name>
<protein>
    <submittedName>
        <fullName evidence="2">Uncharacterized protein</fullName>
    </submittedName>
</protein>
<sequence length="231" mass="24512">MTRKQAVLLAAALSCGAAAQTSPSTQVVVRFGSLHWVDARGGAPRIRDARVVVPFAPACDLLGLTCKAEAGGVRVGERLIPSRGAGFVELRSLLEGHRGFTLTYDGATHMAVVDTRPNVNMVLTPWMRARDDWGNQLRRPYLGLLFALKTKTAQGVRYRLSATGTPLDGVTLLNALPAGEGANVPSLNVRGALTPSLPDNPNRDPGCGGRTFCVPSVSEEGLWMLAAVDAR</sequence>
<dbReference type="Proteomes" id="UP001064971">
    <property type="component" value="Chromosome"/>
</dbReference>
<keyword evidence="1" id="KW-0732">Signal</keyword>
<evidence type="ECO:0000256" key="1">
    <source>
        <dbReference type="SAM" id="SignalP"/>
    </source>
</evidence>
<proteinExistence type="predicted"/>
<accession>A0ABM8AAI9</accession>
<dbReference type="RefSeq" id="WP_264776585.1">
    <property type="nucleotide sequence ID" value="NZ_AP026560.1"/>
</dbReference>
<keyword evidence="3" id="KW-1185">Reference proteome</keyword>
<evidence type="ECO:0000313" key="3">
    <source>
        <dbReference type="Proteomes" id="UP001064971"/>
    </source>
</evidence>
<reference evidence="2" key="1">
    <citation type="submission" date="2022-07" db="EMBL/GenBank/DDBJ databases">
        <title>Complete Genome Sequence of the Radioresistant Bacterium Deinococcus aetherius ST0316, Isolated from the Air Dust collected in Lower Stratosphere above Japan.</title>
        <authorList>
            <person name="Satoh K."/>
            <person name="Hagiwara K."/>
            <person name="Katsumata K."/>
            <person name="Kubo A."/>
            <person name="Yokobori S."/>
            <person name="Yamagishi A."/>
            <person name="Oono Y."/>
            <person name="Narumi I."/>
        </authorList>
    </citation>
    <scope>NUCLEOTIDE SEQUENCE</scope>
    <source>
        <strain evidence="2">ST0316</strain>
    </source>
</reference>
<feature type="chain" id="PRO_5045472417" evidence="1">
    <location>
        <begin position="20"/>
        <end position="231"/>
    </location>
</feature>
<organism evidence="2 3">
    <name type="scientific">Deinococcus aetherius</name>
    <dbReference type="NCBI Taxonomy" id="200252"/>
    <lineage>
        <taxon>Bacteria</taxon>
        <taxon>Thermotogati</taxon>
        <taxon>Deinococcota</taxon>
        <taxon>Deinococci</taxon>
        <taxon>Deinococcales</taxon>
        <taxon>Deinococcaceae</taxon>
        <taxon>Deinococcus</taxon>
    </lineage>
</organism>
<feature type="signal peptide" evidence="1">
    <location>
        <begin position="1"/>
        <end position="19"/>
    </location>
</feature>
<gene>
    <name evidence="2" type="ORF">DAETH_07430</name>
</gene>